<evidence type="ECO:0000313" key="1">
    <source>
        <dbReference type="EMBL" id="KLU03128.1"/>
    </source>
</evidence>
<dbReference type="Proteomes" id="UP000036367">
    <property type="component" value="Unassembled WGS sequence"/>
</dbReference>
<proteinExistence type="predicted"/>
<keyword evidence="2" id="KW-1185">Reference proteome</keyword>
<protein>
    <submittedName>
        <fullName evidence="1">Uncharacterized protein</fullName>
    </submittedName>
</protein>
<gene>
    <name evidence="1" type="ORF">RISK_004894</name>
</gene>
<comment type="caution">
    <text evidence="1">The sequence shown here is derived from an EMBL/GenBank/DDBJ whole genome shotgun (WGS) entry which is preliminary data.</text>
</comment>
<sequence length="41" mass="4339">MSQQDLVPLVAFGTTYDLKQGAADFTLLIRLNTAGGSKVTP</sequence>
<accession>A0A0J1B9C2</accession>
<dbReference type="AlphaFoldDB" id="A0A0J1B9C2"/>
<evidence type="ECO:0000313" key="2">
    <source>
        <dbReference type="Proteomes" id="UP000036367"/>
    </source>
</evidence>
<dbReference type="EMBL" id="LECT01000041">
    <property type="protein sequence ID" value="KLU03128.1"/>
    <property type="molecule type" value="Genomic_DNA"/>
</dbReference>
<reference evidence="1" key="1">
    <citation type="submission" date="2015-05" db="EMBL/GenBank/DDBJ databases">
        <title>Permanent draft genome of Rhodopirellula islandicus K833.</title>
        <authorList>
            <person name="Kizina J."/>
            <person name="Richter M."/>
            <person name="Glockner F.O."/>
            <person name="Harder J."/>
        </authorList>
    </citation>
    <scope>NUCLEOTIDE SEQUENCE [LARGE SCALE GENOMIC DNA]</scope>
    <source>
        <strain evidence="1">K833</strain>
    </source>
</reference>
<organism evidence="1 2">
    <name type="scientific">Rhodopirellula islandica</name>
    <dbReference type="NCBI Taxonomy" id="595434"/>
    <lineage>
        <taxon>Bacteria</taxon>
        <taxon>Pseudomonadati</taxon>
        <taxon>Planctomycetota</taxon>
        <taxon>Planctomycetia</taxon>
        <taxon>Pirellulales</taxon>
        <taxon>Pirellulaceae</taxon>
        <taxon>Rhodopirellula</taxon>
    </lineage>
</organism>
<dbReference type="PATRIC" id="fig|595434.4.peg.4646"/>
<name>A0A0J1B9C2_RHOIS</name>